<feature type="compositionally biased region" description="Low complexity" evidence="1">
    <location>
        <begin position="60"/>
        <end position="75"/>
    </location>
</feature>
<feature type="region of interest" description="Disordered" evidence="1">
    <location>
        <begin position="58"/>
        <end position="115"/>
    </location>
</feature>
<evidence type="ECO:0000313" key="2">
    <source>
        <dbReference type="EMBL" id="KAK0398994.1"/>
    </source>
</evidence>
<keyword evidence="3" id="KW-1185">Reference proteome</keyword>
<gene>
    <name evidence="2" type="ORF">QR680_002854</name>
</gene>
<evidence type="ECO:0000313" key="3">
    <source>
        <dbReference type="Proteomes" id="UP001175271"/>
    </source>
</evidence>
<reference evidence="2" key="1">
    <citation type="submission" date="2023-06" db="EMBL/GenBank/DDBJ databases">
        <title>Genomic analysis of the entomopathogenic nematode Steinernema hermaphroditum.</title>
        <authorList>
            <person name="Schwarz E.M."/>
            <person name="Heppert J.K."/>
            <person name="Baniya A."/>
            <person name="Schwartz H.T."/>
            <person name="Tan C.-H."/>
            <person name="Antoshechkin I."/>
            <person name="Sternberg P.W."/>
            <person name="Goodrich-Blair H."/>
            <person name="Dillman A.R."/>
        </authorList>
    </citation>
    <scope>NUCLEOTIDE SEQUENCE</scope>
    <source>
        <strain evidence="2">PS9179</strain>
        <tissue evidence="2">Whole animal</tissue>
    </source>
</reference>
<proteinExistence type="predicted"/>
<comment type="caution">
    <text evidence="2">The sequence shown here is derived from an EMBL/GenBank/DDBJ whole genome shotgun (WGS) entry which is preliminary data.</text>
</comment>
<evidence type="ECO:0000256" key="1">
    <source>
        <dbReference type="SAM" id="MobiDB-lite"/>
    </source>
</evidence>
<dbReference type="EMBL" id="JAUCMV010000005">
    <property type="protein sequence ID" value="KAK0398994.1"/>
    <property type="molecule type" value="Genomic_DNA"/>
</dbReference>
<organism evidence="2 3">
    <name type="scientific">Steinernema hermaphroditum</name>
    <dbReference type="NCBI Taxonomy" id="289476"/>
    <lineage>
        <taxon>Eukaryota</taxon>
        <taxon>Metazoa</taxon>
        <taxon>Ecdysozoa</taxon>
        <taxon>Nematoda</taxon>
        <taxon>Chromadorea</taxon>
        <taxon>Rhabditida</taxon>
        <taxon>Tylenchina</taxon>
        <taxon>Panagrolaimomorpha</taxon>
        <taxon>Strongyloidoidea</taxon>
        <taxon>Steinernematidae</taxon>
        <taxon>Steinernema</taxon>
    </lineage>
</organism>
<sequence>MKRTLDQTYGREDDLIQAVQSSVKVAYSNEPAIPGEEVSFVIPTLRSQANARNAFERLFQPRSSQVQSPRRSQSQTNRPTSETPSRKLKRNSTTDMKTFDKPIAGVSQPSSSASLSQKHSACPFIAKLEFHDLFEEMDDTSKRLYKAAGKNQATNVIKQKTKPLYEEMLTDERRKFLVWGGVLQDNETEEAAGTNPGGSKRNDDISRVDDYKKFGIWD</sequence>
<name>A0AA39H6G4_9BILA</name>
<accession>A0AA39H6G4</accession>
<dbReference type="AlphaFoldDB" id="A0AA39H6G4"/>
<protein>
    <submittedName>
        <fullName evidence="2">Uncharacterized protein</fullName>
    </submittedName>
</protein>
<dbReference type="Proteomes" id="UP001175271">
    <property type="component" value="Unassembled WGS sequence"/>
</dbReference>